<keyword evidence="4" id="KW-1185">Reference proteome</keyword>
<feature type="region of interest" description="Disordered" evidence="1">
    <location>
        <begin position="92"/>
        <end position="111"/>
    </location>
</feature>
<dbReference type="Pfam" id="PF00646">
    <property type="entry name" value="F-box"/>
    <property type="match status" value="1"/>
</dbReference>
<dbReference type="EMBL" id="PQIB02000015">
    <property type="protein sequence ID" value="RLM65162.1"/>
    <property type="molecule type" value="Genomic_DNA"/>
</dbReference>
<dbReference type="PANTHER" id="PTHR32133">
    <property type="entry name" value="OS07G0120400 PROTEIN"/>
    <property type="match status" value="1"/>
</dbReference>
<evidence type="ECO:0000256" key="1">
    <source>
        <dbReference type="SAM" id="MobiDB-lite"/>
    </source>
</evidence>
<feature type="domain" description="F-box" evidence="2">
    <location>
        <begin position="21"/>
        <end position="59"/>
    </location>
</feature>
<evidence type="ECO:0000313" key="3">
    <source>
        <dbReference type="EMBL" id="RLM65162.1"/>
    </source>
</evidence>
<dbReference type="InterPro" id="IPR036047">
    <property type="entry name" value="F-box-like_dom_sf"/>
</dbReference>
<dbReference type="PANTHER" id="PTHR32133:SF134">
    <property type="entry name" value="OS05G0320100 PROTEIN"/>
    <property type="match status" value="1"/>
</dbReference>
<comment type="caution">
    <text evidence="3">The sequence shown here is derived from an EMBL/GenBank/DDBJ whole genome shotgun (WGS) entry which is preliminary data.</text>
</comment>
<dbReference type="STRING" id="4540.A0A3L6PTY8"/>
<gene>
    <name evidence="3" type="ORF">C2845_PM16G01280</name>
</gene>
<accession>A0A3L6PTY8</accession>
<dbReference type="Proteomes" id="UP000275267">
    <property type="component" value="Unassembled WGS sequence"/>
</dbReference>
<proteinExistence type="predicted"/>
<organism evidence="3 4">
    <name type="scientific">Panicum miliaceum</name>
    <name type="common">Proso millet</name>
    <name type="synonym">Broomcorn millet</name>
    <dbReference type="NCBI Taxonomy" id="4540"/>
    <lineage>
        <taxon>Eukaryota</taxon>
        <taxon>Viridiplantae</taxon>
        <taxon>Streptophyta</taxon>
        <taxon>Embryophyta</taxon>
        <taxon>Tracheophyta</taxon>
        <taxon>Spermatophyta</taxon>
        <taxon>Magnoliopsida</taxon>
        <taxon>Liliopsida</taxon>
        <taxon>Poales</taxon>
        <taxon>Poaceae</taxon>
        <taxon>PACMAD clade</taxon>
        <taxon>Panicoideae</taxon>
        <taxon>Panicodae</taxon>
        <taxon>Paniceae</taxon>
        <taxon>Panicinae</taxon>
        <taxon>Panicum</taxon>
        <taxon>Panicum sect. Panicum</taxon>
    </lineage>
</organism>
<sequence length="111" mass="12856">MRNHSSSPPPAAALATLPDDDDILEEVLLRLPPWPSSLPRASLVYKRWLRILSHPRFLHRFRAFHRRNPQLLGLFVEGLEEVLCFIPTLDPPDRIPSARLSRTPLHHDERC</sequence>
<evidence type="ECO:0000313" key="4">
    <source>
        <dbReference type="Proteomes" id="UP000275267"/>
    </source>
</evidence>
<reference evidence="4" key="1">
    <citation type="journal article" date="2019" name="Nat. Commun.">
        <title>The genome of broomcorn millet.</title>
        <authorList>
            <person name="Zou C."/>
            <person name="Miki D."/>
            <person name="Li D."/>
            <person name="Tang Q."/>
            <person name="Xiao L."/>
            <person name="Rajput S."/>
            <person name="Deng P."/>
            <person name="Jia W."/>
            <person name="Huang R."/>
            <person name="Zhang M."/>
            <person name="Sun Y."/>
            <person name="Hu J."/>
            <person name="Fu X."/>
            <person name="Schnable P.S."/>
            <person name="Li F."/>
            <person name="Zhang H."/>
            <person name="Feng B."/>
            <person name="Zhu X."/>
            <person name="Liu R."/>
            <person name="Schnable J.C."/>
            <person name="Zhu J.-K."/>
            <person name="Zhang H."/>
        </authorList>
    </citation>
    <scope>NUCLEOTIDE SEQUENCE [LARGE SCALE GENOMIC DNA]</scope>
</reference>
<name>A0A3L6PTY8_PANMI</name>
<protein>
    <recommendedName>
        <fullName evidence="2">F-box domain-containing protein</fullName>
    </recommendedName>
</protein>
<evidence type="ECO:0000259" key="2">
    <source>
        <dbReference type="Pfam" id="PF00646"/>
    </source>
</evidence>
<dbReference type="InterPro" id="IPR001810">
    <property type="entry name" value="F-box_dom"/>
</dbReference>
<dbReference type="AlphaFoldDB" id="A0A3L6PTY8"/>
<dbReference type="SUPFAM" id="SSF81383">
    <property type="entry name" value="F-box domain"/>
    <property type="match status" value="1"/>
</dbReference>